<organism evidence="1 2">
    <name type="scientific">Lignipirellula cremea</name>
    <dbReference type="NCBI Taxonomy" id="2528010"/>
    <lineage>
        <taxon>Bacteria</taxon>
        <taxon>Pseudomonadati</taxon>
        <taxon>Planctomycetota</taxon>
        <taxon>Planctomycetia</taxon>
        <taxon>Pirellulales</taxon>
        <taxon>Pirellulaceae</taxon>
        <taxon>Lignipirellula</taxon>
    </lineage>
</organism>
<dbReference type="OrthoDB" id="9793552at2"/>
<evidence type="ECO:0000313" key="1">
    <source>
        <dbReference type="EMBL" id="QDU98413.1"/>
    </source>
</evidence>
<dbReference type="EMBL" id="CP036433">
    <property type="protein sequence ID" value="QDU98413.1"/>
    <property type="molecule type" value="Genomic_DNA"/>
</dbReference>
<dbReference type="AlphaFoldDB" id="A0A518E2X5"/>
<dbReference type="Pfam" id="PF10604">
    <property type="entry name" value="Polyketide_cyc2"/>
    <property type="match status" value="1"/>
</dbReference>
<dbReference type="InterPro" id="IPR019587">
    <property type="entry name" value="Polyketide_cyclase/dehydratase"/>
</dbReference>
<evidence type="ECO:0000313" key="2">
    <source>
        <dbReference type="Proteomes" id="UP000317648"/>
    </source>
</evidence>
<dbReference type="CDD" id="cd07820">
    <property type="entry name" value="SRPBCC_3"/>
    <property type="match status" value="1"/>
</dbReference>
<sequence>MSQDTYDNTFRLAAPAAEVFAFFERPDAFDLLSPPWAKVEILEQEGTIRNGDRKKLKLSLGPLHRIWELVHRDYLAGEQFKDVQKTGPFSHWEHTHRVEPDGDGCQVVDHIEFALPGGFVGGMLGGSFVKSQLDKLFVFREQVLRQHFENAQSELDR</sequence>
<dbReference type="SUPFAM" id="SSF55961">
    <property type="entry name" value="Bet v1-like"/>
    <property type="match status" value="1"/>
</dbReference>
<dbReference type="KEGG" id="lcre:Pla8534_62810"/>
<protein>
    <submittedName>
        <fullName evidence="1">Polyketide cyclase / dehydrase and lipid transport</fullName>
    </submittedName>
</protein>
<dbReference type="Proteomes" id="UP000317648">
    <property type="component" value="Chromosome"/>
</dbReference>
<dbReference type="RefSeq" id="WP_145057644.1">
    <property type="nucleotide sequence ID" value="NZ_CP036433.1"/>
</dbReference>
<gene>
    <name evidence="1" type="ORF">Pla8534_62810</name>
</gene>
<dbReference type="InterPro" id="IPR023393">
    <property type="entry name" value="START-like_dom_sf"/>
</dbReference>
<reference evidence="1 2" key="1">
    <citation type="submission" date="2019-02" db="EMBL/GenBank/DDBJ databases">
        <title>Deep-cultivation of Planctomycetes and their phenomic and genomic characterization uncovers novel biology.</title>
        <authorList>
            <person name="Wiegand S."/>
            <person name="Jogler M."/>
            <person name="Boedeker C."/>
            <person name="Pinto D."/>
            <person name="Vollmers J."/>
            <person name="Rivas-Marin E."/>
            <person name="Kohn T."/>
            <person name="Peeters S.H."/>
            <person name="Heuer A."/>
            <person name="Rast P."/>
            <person name="Oberbeckmann S."/>
            <person name="Bunk B."/>
            <person name="Jeske O."/>
            <person name="Meyerdierks A."/>
            <person name="Storesund J.E."/>
            <person name="Kallscheuer N."/>
            <person name="Luecker S."/>
            <person name="Lage O.M."/>
            <person name="Pohl T."/>
            <person name="Merkel B.J."/>
            <person name="Hornburger P."/>
            <person name="Mueller R.-W."/>
            <person name="Bruemmer F."/>
            <person name="Labrenz M."/>
            <person name="Spormann A.M."/>
            <person name="Op den Camp H."/>
            <person name="Overmann J."/>
            <person name="Amann R."/>
            <person name="Jetten M.S.M."/>
            <person name="Mascher T."/>
            <person name="Medema M.H."/>
            <person name="Devos D.P."/>
            <person name="Kaster A.-K."/>
            <person name="Ovreas L."/>
            <person name="Rohde M."/>
            <person name="Galperin M.Y."/>
            <person name="Jogler C."/>
        </authorList>
    </citation>
    <scope>NUCLEOTIDE SEQUENCE [LARGE SCALE GENOMIC DNA]</scope>
    <source>
        <strain evidence="1 2">Pla85_3_4</strain>
    </source>
</reference>
<keyword evidence="2" id="KW-1185">Reference proteome</keyword>
<dbReference type="Gene3D" id="3.30.530.20">
    <property type="match status" value="1"/>
</dbReference>
<name>A0A518E2X5_9BACT</name>
<proteinExistence type="predicted"/>
<accession>A0A518E2X5</accession>